<dbReference type="Proteomes" id="UP000663844">
    <property type="component" value="Unassembled WGS sequence"/>
</dbReference>
<accession>A0A820SDR5</accession>
<proteinExistence type="predicted"/>
<evidence type="ECO:0000313" key="1">
    <source>
        <dbReference type="EMBL" id="CAF4451254.1"/>
    </source>
</evidence>
<evidence type="ECO:0000313" key="2">
    <source>
        <dbReference type="Proteomes" id="UP000663844"/>
    </source>
</evidence>
<organism evidence="1 2">
    <name type="scientific">Adineta steineri</name>
    <dbReference type="NCBI Taxonomy" id="433720"/>
    <lineage>
        <taxon>Eukaryota</taxon>
        <taxon>Metazoa</taxon>
        <taxon>Spiralia</taxon>
        <taxon>Gnathifera</taxon>
        <taxon>Rotifera</taxon>
        <taxon>Eurotatoria</taxon>
        <taxon>Bdelloidea</taxon>
        <taxon>Adinetida</taxon>
        <taxon>Adinetidae</taxon>
        <taxon>Adineta</taxon>
    </lineage>
</organism>
<dbReference type="AlphaFoldDB" id="A0A820SDR5"/>
<feature type="non-terminal residue" evidence="1">
    <location>
        <position position="1"/>
    </location>
</feature>
<comment type="caution">
    <text evidence="1">The sequence shown here is derived from an EMBL/GenBank/DDBJ whole genome shotgun (WGS) entry which is preliminary data.</text>
</comment>
<dbReference type="EMBL" id="CAJOAZ010032955">
    <property type="protein sequence ID" value="CAF4451254.1"/>
    <property type="molecule type" value="Genomic_DNA"/>
</dbReference>
<gene>
    <name evidence="1" type="ORF">OXD698_LOCUS54410</name>
</gene>
<name>A0A820SDR5_9BILA</name>
<reference evidence="1" key="1">
    <citation type="submission" date="2021-02" db="EMBL/GenBank/DDBJ databases">
        <authorList>
            <person name="Nowell W R."/>
        </authorList>
    </citation>
    <scope>NUCLEOTIDE SEQUENCE</scope>
</reference>
<protein>
    <submittedName>
        <fullName evidence="1">Uncharacterized protein</fullName>
    </submittedName>
</protein>
<sequence>VVFKDEQEFFDFNRSAIVSKHSFKQCPEMYTRFLESLFESQTYPNENEHDPLVSDVSIRSLVCTIIDFLTDEFI</sequence>